<feature type="transmembrane region" description="Helical" evidence="6">
    <location>
        <begin position="34"/>
        <end position="59"/>
    </location>
</feature>
<dbReference type="RefSeq" id="WP_213097473.1">
    <property type="nucleotide sequence ID" value="NZ_JAGYPN010000001.1"/>
</dbReference>
<dbReference type="Proteomes" id="UP000676456">
    <property type="component" value="Unassembled WGS sequence"/>
</dbReference>
<feature type="transmembrane region" description="Helical" evidence="6">
    <location>
        <begin position="312"/>
        <end position="345"/>
    </location>
</feature>
<feature type="transmembrane region" description="Helical" evidence="6">
    <location>
        <begin position="71"/>
        <end position="93"/>
    </location>
</feature>
<comment type="caution">
    <text evidence="7">The sequence shown here is derived from an EMBL/GenBank/DDBJ whole genome shotgun (WGS) entry which is preliminary data.</text>
</comment>
<dbReference type="EMBL" id="JAGYPN010000001">
    <property type="protein sequence ID" value="MBS4222528.1"/>
    <property type="molecule type" value="Genomic_DNA"/>
</dbReference>
<evidence type="ECO:0000256" key="5">
    <source>
        <dbReference type="ARBA" id="ARBA00023136"/>
    </source>
</evidence>
<dbReference type="GO" id="GO:0016020">
    <property type="term" value="C:membrane"/>
    <property type="evidence" value="ECO:0007669"/>
    <property type="project" value="UniProtKB-SubCell"/>
</dbReference>
<proteinExistence type="inferred from homology"/>
<dbReference type="PANTHER" id="PTHR21716">
    <property type="entry name" value="TRANSMEMBRANE PROTEIN"/>
    <property type="match status" value="1"/>
</dbReference>
<feature type="transmembrane region" description="Helical" evidence="6">
    <location>
        <begin position="157"/>
        <end position="179"/>
    </location>
</feature>
<dbReference type="AlphaFoldDB" id="A0A942UPH4"/>
<gene>
    <name evidence="7" type="ORF">KHA91_07115</name>
</gene>
<dbReference type="InterPro" id="IPR002549">
    <property type="entry name" value="AI-2E-like"/>
</dbReference>
<feature type="transmembrane region" description="Helical" evidence="6">
    <location>
        <begin position="224"/>
        <end position="249"/>
    </location>
</feature>
<evidence type="ECO:0000313" key="8">
    <source>
        <dbReference type="Proteomes" id="UP000676456"/>
    </source>
</evidence>
<dbReference type="GO" id="GO:0055085">
    <property type="term" value="P:transmembrane transport"/>
    <property type="evidence" value="ECO:0007669"/>
    <property type="project" value="TreeGrafter"/>
</dbReference>
<comment type="subcellular location">
    <subcellularLocation>
        <location evidence="1">Membrane</location>
        <topology evidence="1">Multi-pass membrane protein</topology>
    </subcellularLocation>
</comment>
<feature type="transmembrane region" description="Helical" evidence="6">
    <location>
        <begin position="9"/>
        <end position="28"/>
    </location>
</feature>
<feature type="transmembrane region" description="Helical" evidence="6">
    <location>
        <begin position="261"/>
        <end position="292"/>
    </location>
</feature>
<evidence type="ECO:0000256" key="2">
    <source>
        <dbReference type="ARBA" id="ARBA00009773"/>
    </source>
</evidence>
<dbReference type="Pfam" id="PF01594">
    <property type="entry name" value="AI-2E_transport"/>
    <property type="match status" value="1"/>
</dbReference>
<evidence type="ECO:0000256" key="4">
    <source>
        <dbReference type="ARBA" id="ARBA00022989"/>
    </source>
</evidence>
<protein>
    <submittedName>
        <fullName evidence="7">AI-2E family transporter</fullName>
    </submittedName>
</protein>
<accession>A0A942UPH4</accession>
<comment type="similarity">
    <text evidence="2">Belongs to the autoinducer-2 exporter (AI-2E) (TC 2.A.86) family.</text>
</comment>
<keyword evidence="8" id="KW-1185">Reference proteome</keyword>
<sequence length="358" mass="40042">MKQRRLRILYNLGIILLIFIILYCFLLIKPLWKPVFTTVCIGILPFLISGFIAFLLHPLVVKLEAVGMKRVIAIILIYFLFFGGIGYAFYLGIPMMIKQMQEFSEQLPFLSEQYKQGVDNLQASTSTWPDGLQDQLDKRINAFEKWFEQFFARSAKIFVRLIDFIFVVAVIPFISFYLLKDIQEVKKAAWYMTPQKWRHSGIEFLAAVNASLGGYIRGQLLVCAIVGSAAATAFGLIGVQYPILLGVIIATTNIIPYFGPFIGAVPVVAIALLSSVKLAIIAVIIVFVLQFIEGNILSPYIVGKSLHMHPLFIIGALIIGGEAFGIIGMIVAVPTLAILKIAIIHSRDYLIRSRRSLH</sequence>
<keyword evidence="3 6" id="KW-0812">Transmembrane</keyword>
<name>A0A942UPH4_9BACI</name>
<dbReference type="PANTHER" id="PTHR21716:SF15">
    <property type="entry name" value="TRANSPORT PROTEIN YRRI-RELATED"/>
    <property type="match status" value="1"/>
</dbReference>
<organism evidence="7 8">
    <name type="scientific">Lederbergia citrea</name>
    <dbReference type="NCBI Taxonomy" id="2833581"/>
    <lineage>
        <taxon>Bacteria</taxon>
        <taxon>Bacillati</taxon>
        <taxon>Bacillota</taxon>
        <taxon>Bacilli</taxon>
        <taxon>Bacillales</taxon>
        <taxon>Bacillaceae</taxon>
        <taxon>Lederbergia</taxon>
    </lineage>
</organism>
<evidence type="ECO:0000256" key="6">
    <source>
        <dbReference type="SAM" id="Phobius"/>
    </source>
</evidence>
<evidence type="ECO:0000256" key="3">
    <source>
        <dbReference type="ARBA" id="ARBA00022692"/>
    </source>
</evidence>
<reference evidence="7 8" key="1">
    <citation type="submission" date="2021-05" db="EMBL/GenBank/DDBJ databases">
        <title>Novel Bacillus species.</title>
        <authorList>
            <person name="Liu G."/>
        </authorList>
    </citation>
    <scope>NUCLEOTIDE SEQUENCE [LARGE SCALE GENOMIC DNA]</scope>
    <source>
        <strain evidence="7 8">FJAT-49682</strain>
    </source>
</reference>
<evidence type="ECO:0000256" key="1">
    <source>
        <dbReference type="ARBA" id="ARBA00004141"/>
    </source>
</evidence>
<evidence type="ECO:0000313" key="7">
    <source>
        <dbReference type="EMBL" id="MBS4222528.1"/>
    </source>
</evidence>
<keyword evidence="5 6" id="KW-0472">Membrane</keyword>
<keyword evidence="4 6" id="KW-1133">Transmembrane helix</keyword>